<accession>A0A380EHQ0</accession>
<dbReference type="PANTHER" id="PTHR46211">
    <property type="entry name" value="GLYCEROPHOSPHORYL DIESTER PHOSPHODIESTERASE"/>
    <property type="match status" value="1"/>
</dbReference>
<reference evidence="2 3" key="1">
    <citation type="submission" date="2018-06" db="EMBL/GenBank/DDBJ databases">
        <authorList>
            <consortium name="Pathogen Informatics"/>
            <person name="Doyle S."/>
        </authorList>
    </citation>
    <scope>NUCLEOTIDE SEQUENCE [LARGE SCALE GENOMIC DNA]</scope>
    <source>
        <strain evidence="2 3">NCTC10702</strain>
    </source>
</reference>
<evidence type="ECO:0000313" key="3">
    <source>
        <dbReference type="Proteomes" id="UP000254116"/>
    </source>
</evidence>
<dbReference type="PANTHER" id="PTHR46211:SF7">
    <property type="entry name" value="GLYCEROPHOSPHODIESTER PHOSPHODIESTERASE"/>
    <property type="match status" value="1"/>
</dbReference>
<dbReference type="GO" id="GO:0006629">
    <property type="term" value="P:lipid metabolic process"/>
    <property type="evidence" value="ECO:0007669"/>
    <property type="project" value="InterPro"/>
</dbReference>
<dbReference type="Proteomes" id="UP000254116">
    <property type="component" value="Unassembled WGS sequence"/>
</dbReference>
<dbReference type="InterPro" id="IPR017946">
    <property type="entry name" value="PLC-like_Pdiesterase_TIM-brl"/>
</dbReference>
<dbReference type="SUPFAM" id="SSF51695">
    <property type="entry name" value="PLC-like phosphodiesterases"/>
    <property type="match status" value="1"/>
</dbReference>
<dbReference type="Gene3D" id="3.20.20.190">
    <property type="entry name" value="Phosphatidylinositol (PI) phosphodiesterase"/>
    <property type="match status" value="1"/>
</dbReference>
<dbReference type="EMBL" id="UHBY01000003">
    <property type="protein sequence ID" value="SUL33686.1"/>
    <property type="molecule type" value="Genomic_DNA"/>
</dbReference>
<gene>
    <name evidence="2" type="ORF">NCTC10702_01455</name>
</gene>
<dbReference type="GO" id="GO:0008081">
    <property type="term" value="F:phosphoric diester hydrolase activity"/>
    <property type="evidence" value="ECO:0007669"/>
    <property type="project" value="InterPro"/>
</dbReference>
<evidence type="ECO:0000313" key="2">
    <source>
        <dbReference type="EMBL" id="SUL33686.1"/>
    </source>
</evidence>
<name>A0A380EHQ0_STAAU</name>
<dbReference type="Pfam" id="PF03009">
    <property type="entry name" value="GDPD"/>
    <property type="match status" value="1"/>
</dbReference>
<dbReference type="InterPro" id="IPR030395">
    <property type="entry name" value="GP_PDE_dom"/>
</dbReference>
<sequence>MEEQLLASLKKHHLLNNNKLKNGHVMIQSFSDESLKKIHRQNKHVPLVKLVDKGELQQFNDQRLKEIRSYAIGLGPDYTDLTEQNTHHLKDLGFIVHPYTVNEKADMLRLINMALMVSLQISLINIKKSLSSNVKLENINTKI</sequence>
<evidence type="ECO:0000259" key="1">
    <source>
        <dbReference type="PROSITE" id="PS51704"/>
    </source>
</evidence>
<dbReference type="AlphaFoldDB" id="A0A380EHQ0"/>
<organism evidence="2 3">
    <name type="scientific">Staphylococcus aureus</name>
    <dbReference type="NCBI Taxonomy" id="1280"/>
    <lineage>
        <taxon>Bacteria</taxon>
        <taxon>Bacillati</taxon>
        <taxon>Bacillota</taxon>
        <taxon>Bacilli</taxon>
        <taxon>Bacillales</taxon>
        <taxon>Staphylococcaceae</taxon>
        <taxon>Staphylococcus</taxon>
    </lineage>
</organism>
<proteinExistence type="predicted"/>
<feature type="domain" description="GP-PDE" evidence="1">
    <location>
        <begin position="1"/>
        <end position="132"/>
    </location>
</feature>
<dbReference type="PROSITE" id="PS51704">
    <property type="entry name" value="GP_PDE"/>
    <property type="match status" value="1"/>
</dbReference>
<protein>
    <submittedName>
        <fullName evidence="2">Glycerophosphoryl diester phosphodiesterase</fullName>
    </submittedName>
</protein>